<dbReference type="EMBL" id="JADKPO010000016">
    <property type="protein sequence ID" value="MBF4768731.1"/>
    <property type="molecule type" value="Genomic_DNA"/>
</dbReference>
<accession>A0A930YHJ7</accession>
<gene>
    <name evidence="3" type="ORF">ISU10_13245</name>
</gene>
<dbReference type="RefSeq" id="WP_194696872.1">
    <property type="nucleotide sequence ID" value="NZ_JADKPO010000016.1"/>
</dbReference>
<sequence length="184" mass="18842">MPEPERKQHPVIAGLVALVGVGLAIGLLAGGGALVATRVLGLDAAETATDSAARQSMYLPQPEKTTASAPSTQATQTAASEPTGPVFTTKTPDTGISLQAGQTTVSPMQRIDLTGTYVGGEGAVLQVQRATGPGDSWVDFPVTVTVSGGTFSTYVQTGRAGPNRFRVIDTDKEQTSNEVTVTIG</sequence>
<feature type="compositionally biased region" description="Low complexity" evidence="1">
    <location>
        <begin position="65"/>
        <end position="83"/>
    </location>
</feature>
<organism evidence="3 4">
    <name type="scientific">Nocardioides agariphilus</name>
    <dbReference type="NCBI Taxonomy" id="433664"/>
    <lineage>
        <taxon>Bacteria</taxon>
        <taxon>Bacillati</taxon>
        <taxon>Actinomycetota</taxon>
        <taxon>Actinomycetes</taxon>
        <taxon>Propionibacteriales</taxon>
        <taxon>Nocardioidaceae</taxon>
        <taxon>Nocardioides</taxon>
    </lineage>
</organism>
<keyword evidence="4" id="KW-1185">Reference proteome</keyword>
<dbReference type="AlphaFoldDB" id="A0A930YHJ7"/>
<keyword evidence="2" id="KW-0812">Transmembrane</keyword>
<evidence type="ECO:0000256" key="2">
    <source>
        <dbReference type="SAM" id="Phobius"/>
    </source>
</evidence>
<name>A0A930YHJ7_9ACTN</name>
<evidence type="ECO:0000256" key="1">
    <source>
        <dbReference type="SAM" id="MobiDB-lite"/>
    </source>
</evidence>
<protein>
    <submittedName>
        <fullName evidence="3">Uncharacterized protein</fullName>
    </submittedName>
</protein>
<feature type="region of interest" description="Disordered" evidence="1">
    <location>
        <begin position="53"/>
        <end position="86"/>
    </location>
</feature>
<evidence type="ECO:0000313" key="3">
    <source>
        <dbReference type="EMBL" id="MBF4768731.1"/>
    </source>
</evidence>
<dbReference type="Proteomes" id="UP000660668">
    <property type="component" value="Unassembled WGS sequence"/>
</dbReference>
<evidence type="ECO:0000313" key="4">
    <source>
        <dbReference type="Proteomes" id="UP000660668"/>
    </source>
</evidence>
<keyword evidence="2" id="KW-0472">Membrane</keyword>
<comment type="caution">
    <text evidence="3">The sequence shown here is derived from an EMBL/GenBank/DDBJ whole genome shotgun (WGS) entry which is preliminary data.</text>
</comment>
<keyword evidence="2" id="KW-1133">Transmembrane helix</keyword>
<proteinExistence type="predicted"/>
<feature type="transmembrane region" description="Helical" evidence="2">
    <location>
        <begin position="12"/>
        <end position="36"/>
    </location>
</feature>
<reference evidence="3" key="1">
    <citation type="submission" date="2020-11" db="EMBL/GenBank/DDBJ databases">
        <title>Nocardioides cynanchi sp. nov., isolated from soil of rhizosphere of Cynanchum wilfordii.</title>
        <authorList>
            <person name="Lee J.-S."/>
            <person name="Suh M.K."/>
            <person name="Kim J.-S."/>
        </authorList>
    </citation>
    <scope>NUCLEOTIDE SEQUENCE</scope>
    <source>
        <strain evidence="3">KCTC 19276</strain>
    </source>
</reference>